<dbReference type="OrthoDB" id="6161803at2759"/>
<proteinExistence type="predicted"/>
<sequence length="295" mass="33233">MNTRMWSYIATVFISASYKCIVNGQTTIPDHLLSENMESSILRFLLDEVNNLKSDLITIRMNLIEEKEQRLLLEREVNALKNVSCCNNKHTNEILQSSLQIVKNTLTFELDLELKQQRNDTMDEISKLRKEFNAIMEATTTTVAGGFATAPEIKTKIYFTAATSIDINKVWMANEIIIFAHVISSEGGGYNPSTGIFTAPQYGVYVFMCHLASINYGYMAKLLVNGVPKLGVALPIDQGTVIANTKTYSAAGNTVFLPLQQGDRVWMAHYEYSILGSIWTHVYFPYSTFSGYLWN</sequence>
<name>A0A8B8AHC2_CRAVI</name>
<dbReference type="PRINTS" id="PR00007">
    <property type="entry name" value="COMPLEMNTC1Q"/>
</dbReference>
<dbReference type="Pfam" id="PF00386">
    <property type="entry name" value="C1q"/>
    <property type="match status" value="1"/>
</dbReference>
<keyword evidence="5" id="KW-1185">Reference proteome</keyword>
<dbReference type="AlphaFoldDB" id="A0A8B8AHC2"/>
<organism evidence="5 6">
    <name type="scientific">Crassostrea virginica</name>
    <name type="common">Eastern oyster</name>
    <dbReference type="NCBI Taxonomy" id="6565"/>
    <lineage>
        <taxon>Eukaryota</taxon>
        <taxon>Metazoa</taxon>
        <taxon>Spiralia</taxon>
        <taxon>Lophotrochozoa</taxon>
        <taxon>Mollusca</taxon>
        <taxon>Bivalvia</taxon>
        <taxon>Autobranchia</taxon>
        <taxon>Pteriomorphia</taxon>
        <taxon>Ostreida</taxon>
        <taxon>Ostreoidea</taxon>
        <taxon>Ostreidae</taxon>
        <taxon>Crassostrea</taxon>
    </lineage>
</organism>
<protein>
    <submittedName>
        <fullName evidence="6">Cerebellin-4-like</fullName>
    </submittedName>
</protein>
<evidence type="ECO:0000313" key="6">
    <source>
        <dbReference type="RefSeq" id="XP_022290575.1"/>
    </source>
</evidence>
<dbReference type="SUPFAM" id="SSF49842">
    <property type="entry name" value="TNF-like"/>
    <property type="match status" value="1"/>
</dbReference>
<gene>
    <name evidence="6" type="primary">LOC111102215</name>
</gene>
<evidence type="ECO:0000256" key="2">
    <source>
        <dbReference type="ARBA" id="ARBA00022525"/>
    </source>
</evidence>
<dbReference type="KEGG" id="cvn:111102215"/>
<dbReference type="PANTHER" id="PTHR22923:SF116">
    <property type="entry name" value="C1Q DOMAIN-CONTAINING PROTEIN"/>
    <property type="match status" value="1"/>
</dbReference>
<evidence type="ECO:0000256" key="1">
    <source>
        <dbReference type="ARBA" id="ARBA00004613"/>
    </source>
</evidence>
<dbReference type="Proteomes" id="UP000694844">
    <property type="component" value="Chromosome 6"/>
</dbReference>
<evidence type="ECO:0000259" key="4">
    <source>
        <dbReference type="PROSITE" id="PS50871"/>
    </source>
</evidence>
<evidence type="ECO:0000313" key="5">
    <source>
        <dbReference type="Proteomes" id="UP000694844"/>
    </source>
</evidence>
<dbReference type="GeneID" id="111102215"/>
<evidence type="ECO:0000256" key="3">
    <source>
        <dbReference type="ARBA" id="ARBA00022729"/>
    </source>
</evidence>
<dbReference type="InterPro" id="IPR001073">
    <property type="entry name" value="C1q_dom"/>
</dbReference>
<dbReference type="PROSITE" id="PS50871">
    <property type="entry name" value="C1Q"/>
    <property type="match status" value="1"/>
</dbReference>
<dbReference type="Gene3D" id="2.60.120.40">
    <property type="match status" value="1"/>
</dbReference>
<reference evidence="6" key="1">
    <citation type="submission" date="2025-08" db="UniProtKB">
        <authorList>
            <consortium name="RefSeq"/>
        </authorList>
    </citation>
    <scope>IDENTIFICATION</scope>
    <source>
        <tissue evidence="6">Whole sample</tissue>
    </source>
</reference>
<dbReference type="InterPro" id="IPR050822">
    <property type="entry name" value="Cerebellin_Synaptic_Org"/>
</dbReference>
<dbReference type="SMART" id="SM00110">
    <property type="entry name" value="C1Q"/>
    <property type="match status" value="1"/>
</dbReference>
<dbReference type="GO" id="GO:0005576">
    <property type="term" value="C:extracellular region"/>
    <property type="evidence" value="ECO:0007669"/>
    <property type="project" value="UniProtKB-SubCell"/>
</dbReference>
<dbReference type="PANTHER" id="PTHR22923">
    <property type="entry name" value="CEREBELLIN-RELATED"/>
    <property type="match status" value="1"/>
</dbReference>
<comment type="subcellular location">
    <subcellularLocation>
        <location evidence="1">Secreted</location>
    </subcellularLocation>
</comment>
<keyword evidence="2" id="KW-0964">Secreted</keyword>
<feature type="domain" description="C1q" evidence="4">
    <location>
        <begin position="152"/>
        <end position="295"/>
    </location>
</feature>
<keyword evidence="3" id="KW-0732">Signal</keyword>
<dbReference type="InterPro" id="IPR008983">
    <property type="entry name" value="Tumour_necrosis_fac-like_dom"/>
</dbReference>
<dbReference type="RefSeq" id="XP_022290575.1">
    <property type="nucleotide sequence ID" value="XM_022434867.1"/>
</dbReference>
<accession>A0A8B8AHC2</accession>